<comment type="caution">
    <text evidence="2">The sequence shown here is derived from an EMBL/GenBank/DDBJ whole genome shotgun (WGS) entry which is preliminary data.</text>
</comment>
<evidence type="ECO:0000256" key="1">
    <source>
        <dbReference type="SAM" id="MobiDB-lite"/>
    </source>
</evidence>
<feature type="region of interest" description="Disordered" evidence="1">
    <location>
        <begin position="94"/>
        <end position="119"/>
    </location>
</feature>
<proteinExistence type="predicted"/>
<feature type="compositionally biased region" description="Basic and acidic residues" evidence="1">
    <location>
        <begin position="94"/>
        <end position="110"/>
    </location>
</feature>
<protein>
    <submittedName>
        <fullName evidence="2">Uncharacterized protein</fullName>
    </submittedName>
</protein>
<name>A0A8H3D5X3_9AGAM</name>
<sequence>MNKKLPAEILSKIAKLAGKESTFDLKPVVLVNRQWHAAVAPTLLAAISITSLGKLVELCDQIIAYHSSGNALQSSVAKYTKIIIISGTTNGDTDSHLGLDDLGEQPRGEDEGPEEDSIQPDIEIEPDTVRDKLRTALSKLALLDGFEWYGRFAGDYYLARYLQQSKAIQYLAYGIDMFVSSVSLAYREHAFAFEGLKTLSVTSEYEPSSDLFGAIAKMMHHNPDLQSILFDCKFSESMSGNWSLVDFICDTSLPDKPTFVWPNLDRLVLRFWKGDLWQSSEEVELLSKFLVAHPKLETLVLQETCLEDSESETAKELSLAENPDSLPALKRLLGSPRLIAGVLESRAACLSVERVIDNSEEGFDRDGAKAPYIDRVMNALENAPKNRIQRLRLEVPQLNRDVYARIARIAPCIRFLEFLRPFDTNNTTPSTGDFNPQVDIPAALNNYPNLEIVGAHIVNDFAEALDCSQQDAIVELAKQVPNIKAVHGLEGIVTLVHRQPSGDVGVVESPRFLNNDDFDWVTFDTDWRHRIMSRREIKRLRGLDDEGQLVFVSINDL</sequence>
<accession>A0A8H3D5X3</accession>
<dbReference type="EMBL" id="CAJMXA010003688">
    <property type="protein sequence ID" value="CAE6511550.1"/>
    <property type="molecule type" value="Genomic_DNA"/>
</dbReference>
<organism evidence="2 3">
    <name type="scientific">Rhizoctonia solani</name>
    <dbReference type="NCBI Taxonomy" id="456999"/>
    <lineage>
        <taxon>Eukaryota</taxon>
        <taxon>Fungi</taxon>
        <taxon>Dikarya</taxon>
        <taxon>Basidiomycota</taxon>
        <taxon>Agaricomycotina</taxon>
        <taxon>Agaricomycetes</taxon>
        <taxon>Cantharellales</taxon>
        <taxon>Ceratobasidiaceae</taxon>
        <taxon>Rhizoctonia</taxon>
    </lineage>
</organism>
<evidence type="ECO:0000313" key="3">
    <source>
        <dbReference type="Proteomes" id="UP000663853"/>
    </source>
</evidence>
<dbReference type="AlphaFoldDB" id="A0A8H3D5X3"/>
<dbReference type="Proteomes" id="UP000663853">
    <property type="component" value="Unassembled WGS sequence"/>
</dbReference>
<evidence type="ECO:0000313" key="2">
    <source>
        <dbReference type="EMBL" id="CAE6511550.1"/>
    </source>
</evidence>
<gene>
    <name evidence="2" type="ORF">RDB_LOCUS129531</name>
</gene>
<reference evidence="2" key="1">
    <citation type="submission" date="2021-01" db="EMBL/GenBank/DDBJ databases">
        <authorList>
            <person name="Kaushik A."/>
        </authorList>
    </citation>
    <scope>NUCLEOTIDE SEQUENCE</scope>
    <source>
        <strain evidence="2">AG6-10EEA</strain>
    </source>
</reference>